<feature type="non-terminal residue" evidence="1">
    <location>
        <position position="257"/>
    </location>
</feature>
<name>A0A9N9IW31_9GLOM</name>
<dbReference type="AlphaFoldDB" id="A0A9N9IW31"/>
<dbReference type="OrthoDB" id="5912862at2759"/>
<protein>
    <submittedName>
        <fullName evidence="1">9020_t:CDS:1</fullName>
    </submittedName>
</protein>
<gene>
    <name evidence="1" type="ORF">AMORRO_LOCUS15309</name>
</gene>
<evidence type="ECO:0000313" key="1">
    <source>
        <dbReference type="EMBL" id="CAG8750362.1"/>
    </source>
</evidence>
<comment type="caution">
    <text evidence="1">The sequence shown here is derived from an EMBL/GenBank/DDBJ whole genome shotgun (WGS) entry which is preliminary data.</text>
</comment>
<accession>A0A9N9IW31</accession>
<sequence length="257" mass="30334">PNIQEIRKDMSIMYRSKSLEEAEEKRKQLIELNKLLTKDLDFEHPNSKYHSRLLNPMLDSLGLLVNSTHSFRSDPISDKIKQECEEYIVLPWIEKNDRNTESTQLFQMPTVMSPGACNLETNMDDCDWNKQQCDQYVPFDSENMSLGAGTYNHVVDDTHPWNYNHTVDNAQSWNYNHTVDNAQPWNYNQSVDNAQPWNEYIHIHDFREQIKTSQRVYDYETKSHILNIQQLDQHTQSNCEEYTTIVRNAYNHVVEGT</sequence>
<organism evidence="1 2">
    <name type="scientific">Acaulospora morrowiae</name>
    <dbReference type="NCBI Taxonomy" id="94023"/>
    <lineage>
        <taxon>Eukaryota</taxon>
        <taxon>Fungi</taxon>
        <taxon>Fungi incertae sedis</taxon>
        <taxon>Mucoromycota</taxon>
        <taxon>Glomeromycotina</taxon>
        <taxon>Glomeromycetes</taxon>
        <taxon>Diversisporales</taxon>
        <taxon>Acaulosporaceae</taxon>
        <taxon>Acaulospora</taxon>
    </lineage>
</organism>
<reference evidence="1" key="1">
    <citation type="submission" date="2021-06" db="EMBL/GenBank/DDBJ databases">
        <authorList>
            <person name="Kallberg Y."/>
            <person name="Tangrot J."/>
            <person name="Rosling A."/>
        </authorList>
    </citation>
    <scope>NUCLEOTIDE SEQUENCE</scope>
    <source>
        <strain evidence="1">CL551</strain>
    </source>
</reference>
<dbReference type="EMBL" id="CAJVPV010035153">
    <property type="protein sequence ID" value="CAG8750362.1"/>
    <property type="molecule type" value="Genomic_DNA"/>
</dbReference>
<keyword evidence="2" id="KW-1185">Reference proteome</keyword>
<proteinExistence type="predicted"/>
<dbReference type="Proteomes" id="UP000789342">
    <property type="component" value="Unassembled WGS sequence"/>
</dbReference>
<evidence type="ECO:0000313" key="2">
    <source>
        <dbReference type="Proteomes" id="UP000789342"/>
    </source>
</evidence>